<reference evidence="1" key="1">
    <citation type="submission" date="2022-03" db="EMBL/GenBank/DDBJ databases">
        <authorList>
            <person name="Martin C."/>
        </authorList>
    </citation>
    <scope>NUCLEOTIDE SEQUENCE</scope>
</reference>
<proteinExistence type="predicted"/>
<name>A0A8J1UI49_OWEFU</name>
<evidence type="ECO:0000313" key="1">
    <source>
        <dbReference type="EMBL" id="CAH1788289.1"/>
    </source>
</evidence>
<dbReference type="AlphaFoldDB" id="A0A8J1UI49"/>
<evidence type="ECO:0000313" key="2">
    <source>
        <dbReference type="Proteomes" id="UP000749559"/>
    </source>
</evidence>
<dbReference type="Proteomes" id="UP000749559">
    <property type="component" value="Unassembled WGS sequence"/>
</dbReference>
<dbReference type="OrthoDB" id="6315753at2759"/>
<keyword evidence="2" id="KW-1185">Reference proteome</keyword>
<sequence>RNHLHLNSQIIHTTMLSAAIFLAGLATVFASGYGSRCYDCNYAPSGYTKQVNYWTRVSSNAGYAGCALAKYGDAESLDKWSCASGECFIRKDPNGLVYRGCANKENLPLGVSTYKQCANQAGSLWYFCKGDLCNSKQLGDYGVCGYKPSYYSSYPNPCDGKCYNNPSGLFADKYNKNGFIQCGCDYKYGKACICCKPFFMKCPYGTAFDDSTKVCSKAAYSAPVYKAPEPEYKAPEPEYKAPEPVYHAEPAYETPSYGYQAPSYGYQAPSYGYTGYNQYNNHY</sequence>
<organism evidence="1 2">
    <name type="scientific">Owenia fusiformis</name>
    <name type="common">Polychaete worm</name>
    <dbReference type="NCBI Taxonomy" id="6347"/>
    <lineage>
        <taxon>Eukaryota</taxon>
        <taxon>Metazoa</taxon>
        <taxon>Spiralia</taxon>
        <taxon>Lophotrochozoa</taxon>
        <taxon>Annelida</taxon>
        <taxon>Polychaeta</taxon>
        <taxon>Sedentaria</taxon>
        <taxon>Canalipalpata</taxon>
        <taxon>Sabellida</taxon>
        <taxon>Oweniida</taxon>
        <taxon>Oweniidae</taxon>
        <taxon>Owenia</taxon>
    </lineage>
</organism>
<protein>
    <submittedName>
        <fullName evidence="1">Uncharacterized protein</fullName>
    </submittedName>
</protein>
<dbReference type="EMBL" id="CAIIXF020000007">
    <property type="protein sequence ID" value="CAH1788289.1"/>
    <property type="molecule type" value="Genomic_DNA"/>
</dbReference>
<comment type="caution">
    <text evidence="1">The sequence shown here is derived from an EMBL/GenBank/DDBJ whole genome shotgun (WGS) entry which is preliminary data.</text>
</comment>
<feature type="non-terminal residue" evidence="1">
    <location>
        <position position="283"/>
    </location>
</feature>
<gene>
    <name evidence="1" type="ORF">OFUS_LOCUS13848</name>
</gene>
<accession>A0A8J1UI49</accession>